<dbReference type="Proteomes" id="UP001180453">
    <property type="component" value="Unassembled WGS sequence"/>
</dbReference>
<reference evidence="5 6" key="1">
    <citation type="submission" date="2023-07" db="EMBL/GenBank/DDBJ databases">
        <title>Sorghum-associated microbial communities from plants grown in Nebraska, USA.</title>
        <authorList>
            <person name="Schachtman D."/>
        </authorList>
    </citation>
    <scope>NUCLEOTIDE SEQUENCE [LARGE SCALE GENOMIC DNA]</scope>
    <source>
        <strain evidence="5 6">BE314</strain>
    </source>
</reference>
<keyword evidence="2 3" id="KW-0732">Signal</keyword>
<evidence type="ECO:0000256" key="1">
    <source>
        <dbReference type="ARBA" id="ARBA00004442"/>
    </source>
</evidence>
<evidence type="ECO:0000313" key="5">
    <source>
        <dbReference type="EMBL" id="MDR7271399.1"/>
    </source>
</evidence>
<dbReference type="RefSeq" id="WP_310268559.1">
    <property type="nucleotide sequence ID" value="NZ_JAVDXU010000003.1"/>
</dbReference>
<feature type="chain" id="PRO_5045606980" description="Outer membrane protein beta-barrel domain-containing protein" evidence="3">
    <location>
        <begin position="22"/>
        <end position="198"/>
    </location>
</feature>
<evidence type="ECO:0000256" key="3">
    <source>
        <dbReference type="SAM" id="SignalP"/>
    </source>
</evidence>
<evidence type="ECO:0000313" key="6">
    <source>
        <dbReference type="Proteomes" id="UP001180453"/>
    </source>
</evidence>
<dbReference type="Gene3D" id="2.40.160.20">
    <property type="match status" value="1"/>
</dbReference>
<dbReference type="SUPFAM" id="SSF56925">
    <property type="entry name" value="OMPA-like"/>
    <property type="match status" value="1"/>
</dbReference>
<dbReference type="InterPro" id="IPR011250">
    <property type="entry name" value="OMP/PagP_B-barrel"/>
</dbReference>
<evidence type="ECO:0000256" key="2">
    <source>
        <dbReference type="ARBA" id="ARBA00022729"/>
    </source>
</evidence>
<accession>A0ABU1YRB2</accession>
<keyword evidence="6" id="KW-1185">Reference proteome</keyword>
<gene>
    <name evidence="5" type="ORF">J2X20_004067</name>
</gene>
<feature type="domain" description="Outer membrane protein beta-barrel" evidence="4">
    <location>
        <begin position="14"/>
        <end position="198"/>
    </location>
</feature>
<organism evidence="5 6">
    <name type="scientific">Roseateles saccharophilus</name>
    <name type="common">Pseudomonas saccharophila</name>
    <dbReference type="NCBI Taxonomy" id="304"/>
    <lineage>
        <taxon>Bacteria</taxon>
        <taxon>Pseudomonadati</taxon>
        <taxon>Pseudomonadota</taxon>
        <taxon>Betaproteobacteria</taxon>
        <taxon>Burkholderiales</taxon>
        <taxon>Sphaerotilaceae</taxon>
        <taxon>Roseateles</taxon>
    </lineage>
</organism>
<comment type="subcellular location">
    <subcellularLocation>
        <location evidence="1">Cell outer membrane</location>
    </subcellularLocation>
</comment>
<evidence type="ECO:0000259" key="4">
    <source>
        <dbReference type="Pfam" id="PF13505"/>
    </source>
</evidence>
<dbReference type="InterPro" id="IPR027385">
    <property type="entry name" value="Beta-barrel_OMP"/>
</dbReference>
<feature type="signal peptide" evidence="3">
    <location>
        <begin position="1"/>
        <end position="21"/>
    </location>
</feature>
<protein>
    <recommendedName>
        <fullName evidence="4">Outer membrane protein beta-barrel domain-containing protein</fullName>
    </recommendedName>
</protein>
<comment type="caution">
    <text evidence="5">The sequence shown here is derived from an EMBL/GenBank/DDBJ whole genome shotgun (WGS) entry which is preliminary data.</text>
</comment>
<name>A0ABU1YRB2_ROSSA</name>
<dbReference type="Pfam" id="PF13505">
    <property type="entry name" value="OMP_b-brl"/>
    <property type="match status" value="1"/>
</dbReference>
<proteinExistence type="predicted"/>
<sequence length="198" mass="20823">MKYIRLLLAGLAAGLPAAGFAQSPNLAASTYIGVEFGTGKVSLNCPANTACSRVDSNLTVRAGHRFDPSWAFEVTYAHIDADWGFLGRNYSAEYTGFGVGAAYTLPLSTSVGAVLRFGGASNELKLQPAVGLSGNNPGTTSTRSVQPYAGLGLSWQFARHWSTSLNVDLTRAALRDSPTSPKQTVTVRTLGAGIAFNF</sequence>
<dbReference type="EMBL" id="JAVDXU010000003">
    <property type="protein sequence ID" value="MDR7271399.1"/>
    <property type="molecule type" value="Genomic_DNA"/>
</dbReference>